<protein>
    <submittedName>
        <fullName evidence="2">Uncharacterized protein</fullName>
    </submittedName>
</protein>
<reference evidence="2 3" key="1">
    <citation type="submission" date="2016-02" db="EMBL/GenBank/DDBJ databases">
        <title>Genome analysis of coral dinoflagellate symbionts highlights evolutionary adaptations to a symbiotic lifestyle.</title>
        <authorList>
            <person name="Aranda M."/>
            <person name="Li Y."/>
            <person name="Liew Y.J."/>
            <person name="Baumgarten S."/>
            <person name="Simakov O."/>
            <person name="Wilson M."/>
            <person name="Piel J."/>
            <person name="Ashoor H."/>
            <person name="Bougouffa S."/>
            <person name="Bajic V.B."/>
            <person name="Ryu T."/>
            <person name="Ravasi T."/>
            <person name="Bayer T."/>
            <person name="Micklem G."/>
            <person name="Kim H."/>
            <person name="Bhak J."/>
            <person name="Lajeunesse T.C."/>
            <person name="Voolstra C.R."/>
        </authorList>
    </citation>
    <scope>NUCLEOTIDE SEQUENCE [LARGE SCALE GENOMIC DNA]</scope>
    <source>
        <strain evidence="2 3">CCMP2467</strain>
    </source>
</reference>
<keyword evidence="3" id="KW-1185">Reference proteome</keyword>
<accession>A0A1Q8ZJU3</accession>
<dbReference type="AlphaFoldDB" id="A0A1Q8ZJU3"/>
<evidence type="ECO:0000313" key="3">
    <source>
        <dbReference type="Proteomes" id="UP000186817"/>
    </source>
</evidence>
<name>A0A1Q8ZJU3_SYMMI</name>
<sequence>MNEKRVRKKKKSAELDGVSLSAGSRSSAEGATNILKFMGCATKFMKLTVHDPASAMTDRIVSNVATEGRRQAAPVFEVPAQFLMRPPPPKNMTMEFFEARLNVNVGEYIKTEKDFGLAT</sequence>
<feature type="compositionally biased region" description="Basic residues" evidence="1">
    <location>
        <begin position="1"/>
        <end position="11"/>
    </location>
</feature>
<feature type="region of interest" description="Disordered" evidence="1">
    <location>
        <begin position="1"/>
        <end position="27"/>
    </location>
</feature>
<evidence type="ECO:0000256" key="1">
    <source>
        <dbReference type="SAM" id="MobiDB-lite"/>
    </source>
</evidence>
<dbReference type="OrthoDB" id="10529044at2759"/>
<evidence type="ECO:0000313" key="2">
    <source>
        <dbReference type="EMBL" id="OLP24127.1"/>
    </source>
</evidence>
<gene>
    <name evidence="2" type="ORF">AK812_SmicGene48941</name>
</gene>
<organism evidence="2 3">
    <name type="scientific">Symbiodinium microadriaticum</name>
    <name type="common">Dinoflagellate</name>
    <name type="synonym">Zooxanthella microadriatica</name>
    <dbReference type="NCBI Taxonomy" id="2951"/>
    <lineage>
        <taxon>Eukaryota</taxon>
        <taxon>Sar</taxon>
        <taxon>Alveolata</taxon>
        <taxon>Dinophyceae</taxon>
        <taxon>Suessiales</taxon>
        <taxon>Symbiodiniaceae</taxon>
        <taxon>Symbiodinium</taxon>
    </lineage>
</organism>
<proteinExistence type="predicted"/>
<dbReference type="EMBL" id="LSRX01009325">
    <property type="protein sequence ID" value="OLP24127.1"/>
    <property type="molecule type" value="Genomic_DNA"/>
</dbReference>
<comment type="caution">
    <text evidence="2">The sequence shown here is derived from an EMBL/GenBank/DDBJ whole genome shotgun (WGS) entry which is preliminary data.</text>
</comment>
<feature type="non-terminal residue" evidence="2">
    <location>
        <position position="119"/>
    </location>
</feature>
<dbReference type="Proteomes" id="UP000186817">
    <property type="component" value="Unassembled WGS sequence"/>
</dbReference>